<evidence type="ECO:0000256" key="6">
    <source>
        <dbReference type="PIRSR" id="PIRSR600175-1"/>
    </source>
</evidence>
<keyword evidence="2 8" id="KW-0813">Transport</keyword>
<organism evidence="11 12">
    <name type="scientific">Holothuria leucospilota</name>
    <name type="common">Black long sea cucumber</name>
    <name type="synonym">Mertensiothuria leucospilota</name>
    <dbReference type="NCBI Taxonomy" id="206669"/>
    <lineage>
        <taxon>Eukaryota</taxon>
        <taxon>Metazoa</taxon>
        <taxon>Echinodermata</taxon>
        <taxon>Eleutherozoa</taxon>
        <taxon>Echinozoa</taxon>
        <taxon>Holothuroidea</taxon>
        <taxon>Aspidochirotacea</taxon>
        <taxon>Aspidochirotida</taxon>
        <taxon>Holothuriidae</taxon>
        <taxon>Holothuria</taxon>
    </lineage>
</organism>
<feature type="transmembrane region" description="Helical" evidence="10">
    <location>
        <begin position="532"/>
        <end position="554"/>
    </location>
</feature>
<keyword evidence="5 10" id="KW-0472">Membrane</keyword>
<keyword evidence="4 10" id="KW-1133">Transmembrane helix</keyword>
<feature type="transmembrane region" description="Helical" evidence="10">
    <location>
        <begin position="416"/>
        <end position="437"/>
    </location>
</feature>
<dbReference type="AlphaFoldDB" id="A0A9Q1C643"/>
<dbReference type="GO" id="GO:0046872">
    <property type="term" value="F:metal ion binding"/>
    <property type="evidence" value="ECO:0007669"/>
    <property type="project" value="UniProtKB-KW"/>
</dbReference>
<evidence type="ECO:0000256" key="5">
    <source>
        <dbReference type="ARBA" id="ARBA00023136"/>
    </source>
</evidence>
<feature type="transmembrane region" description="Helical" evidence="10">
    <location>
        <begin position="74"/>
        <end position="95"/>
    </location>
</feature>
<feature type="transmembrane region" description="Helical" evidence="10">
    <location>
        <begin position="324"/>
        <end position="345"/>
    </location>
</feature>
<accession>A0A9Q1C643</accession>
<proteinExistence type="inferred from homology"/>
<evidence type="ECO:0000256" key="8">
    <source>
        <dbReference type="RuleBase" id="RU003732"/>
    </source>
</evidence>
<feature type="binding site" evidence="6">
    <location>
        <position position="432"/>
    </location>
    <ligand>
        <name>Na(+)</name>
        <dbReference type="ChEBI" id="CHEBI:29101"/>
        <label>1</label>
    </ligand>
</feature>
<evidence type="ECO:0000256" key="1">
    <source>
        <dbReference type="ARBA" id="ARBA00004141"/>
    </source>
</evidence>
<feature type="binding site" evidence="6">
    <location>
        <position position="431"/>
    </location>
    <ligand>
        <name>Na(+)</name>
        <dbReference type="ChEBI" id="CHEBI:29101"/>
        <label>1</label>
    </ligand>
</feature>
<feature type="compositionally biased region" description="Basic and acidic residues" evidence="9">
    <location>
        <begin position="660"/>
        <end position="676"/>
    </location>
</feature>
<feature type="transmembrane region" description="Helical" evidence="10">
    <location>
        <begin position="357"/>
        <end position="382"/>
    </location>
</feature>
<feature type="binding site" evidence="6">
    <location>
        <position position="428"/>
    </location>
    <ligand>
        <name>Na(+)</name>
        <dbReference type="ChEBI" id="CHEBI:29101"/>
        <label>1</label>
    </ligand>
</feature>
<keyword evidence="8" id="KW-0769">Symport</keyword>
<dbReference type="Pfam" id="PF00209">
    <property type="entry name" value="SNF"/>
    <property type="match status" value="1"/>
</dbReference>
<reference evidence="11" key="1">
    <citation type="submission" date="2021-10" db="EMBL/GenBank/DDBJ databases">
        <title>Tropical sea cucumber genome reveals ecological adaptation and Cuvierian tubules defense mechanism.</title>
        <authorList>
            <person name="Chen T."/>
        </authorList>
    </citation>
    <scope>NUCLEOTIDE SEQUENCE</scope>
    <source>
        <strain evidence="11">Nanhai2018</strain>
        <tissue evidence="11">Muscle</tissue>
    </source>
</reference>
<comment type="similarity">
    <text evidence="8">Belongs to the sodium:neurotransmitter symporter (SNF) (TC 2.A.22) family.</text>
</comment>
<sequence length="685" mass="77065">MGDRYGESTRSSCNVGYIVNYKATLAFKGDENEERGNWGSKADFILSCLGYAVGLGNVWRFPYLAYENGGGAFLIPYFIMLALAGLPLFFLEVSFGQYCSEGPIKAWRALPMMRGVAFGMMGVSATISVAYNIVITYCIRYLVASFTTKLPWTDCDNDWNSKYCSLKFGDCKDAGLVFLENGTCVQPHTLTQDEMVIYGVEEISPGNYSLEGLVDPLEQQRVRPSEEYWTLEVRKEASSIGETGGIVWQLALCLLAAWAIVFFCLIKGIKSSGKVVYVTATFPYIVLVILLILGLTLPGHQEGIKFFVSPKIEKLSDPQVWLDAAVQIFYSLSAAWGGLITLASYNRFRNNCYFDSMFIAIANCCTSIFAGFVIFSIVGFMAHELNQPIENVVDQGYGLAFIAYPEAVARLPAPPVWSILFFLMLLTLGLDSEFAIVETVVTGLVDEFPDTLRPRKTWVLLGICVVGYFIGLLCVTEAGPYWADLLDLYGATFNLLLFAWFECVGLSWFYGIKRFQNDIRSMIGDGPVNFPVFYWWMLNWSAITPAVLTFVLVFNWANWSDPEHNGPFPPWARAIGWLITLATLIWIPLVWLYEFLRTPGSVYQRWRAMATPRPDWGPAVEQFRVEAWYVHLRNGTTMGGDLPPSAESRGHQTQDNFDNIEPREEYDHENYGKEKAFVNPSYTGE</sequence>
<dbReference type="GO" id="GO:0015375">
    <property type="term" value="F:glycine:sodium symporter activity"/>
    <property type="evidence" value="ECO:0007669"/>
    <property type="project" value="TreeGrafter"/>
</dbReference>
<protein>
    <recommendedName>
        <fullName evidence="8">Transporter</fullName>
    </recommendedName>
</protein>
<dbReference type="PROSITE" id="PS50267">
    <property type="entry name" value="NA_NEUROTRAN_SYMP_3"/>
    <property type="match status" value="1"/>
</dbReference>
<feature type="transmembrane region" description="Helical" evidence="10">
    <location>
        <begin position="458"/>
        <end position="482"/>
    </location>
</feature>
<name>A0A9Q1C643_HOLLE</name>
<feature type="region of interest" description="Disordered" evidence="9">
    <location>
        <begin position="640"/>
        <end position="685"/>
    </location>
</feature>
<evidence type="ECO:0000256" key="4">
    <source>
        <dbReference type="ARBA" id="ARBA00022989"/>
    </source>
</evidence>
<dbReference type="InterPro" id="IPR000175">
    <property type="entry name" value="Na/ntran_symport"/>
</dbReference>
<feature type="transmembrane region" description="Helical" evidence="10">
    <location>
        <begin position="246"/>
        <end position="266"/>
    </location>
</feature>
<feature type="disulfide bond" evidence="7">
    <location>
        <begin position="155"/>
        <end position="164"/>
    </location>
</feature>
<comment type="caution">
    <text evidence="11">The sequence shown here is derived from an EMBL/GenBank/DDBJ whole genome shotgun (WGS) entry which is preliminary data.</text>
</comment>
<feature type="binding site" evidence="6">
    <location>
        <position position="331"/>
    </location>
    <ligand>
        <name>Na(+)</name>
        <dbReference type="ChEBI" id="CHEBI:29101"/>
        <label>1</label>
    </ligand>
</feature>
<dbReference type="PANTHER" id="PTHR11616">
    <property type="entry name" value="SODIUM/CHLORIDE DEPENDENT TRANSPORTER"/>
    <property type="match status" value="1"/>
</dbReference>
<dbReference type="OrthoDB" id="6581954at2759"/>
<keyword evidence="6" id="KW-0915">Sodium</keyword>
<dbReference type="PRINTS" id="PR00176">
    <property type="entry name" value="NANEUSMPORT"/>
</dbReference>
<feature type="transmembrane region" description="Helical" evidence="10">
    <location>
        <begin position="488"/>
        <end position="511"/>
    </location>
</feature>
<evidence type="ECO:0000256" key="2">
    <source>
        <dbReference type="ARBA" id="ARBA00022448"/>
    </source>
</evidence>
<dbReference type="EMBL" id="JAIZAY010000007">
    <property type="protein sequence ID" value="KAJ8038601.1"/>
    <property type="molecule type" value="Genomic_DNA"/>
</dbReference>
<keyword evidence="7" id="KW-1015">Disulfide bond</keyword>
<feature type="transmembrane region" description="Helical" evidence="10">
    <location>
        <begin position="44"/>
        <end position="62"/>
    </location>
</feature>
<evidence type="ECO:0000256" key="7">
    <source>
        <dbReference type="PIRSR" id="PIRSR600175-2"/>
    </source>
</evidence>
<dbReference type="SUPFAM" id="SSF161070">
    <property type="entry name" value="SNF-like"/>
    <property type="match status" value="1"/>
</dbReference>
<evidence type="ECO:0000256" key="3">
    <source>
        <dbReference type="ARBA" id="ARBA00022692"/>
    </source>
</evidence>
<evidence type="ECO:0000256" key="10">
    <source>
        <dbReference type="SAM" id="Phobius"/>
    </source>
</evidence>
<keyword evidence="3 8" id="KW-0812">Transmembrane</keyword>
<gene>
    <name evidence="11" type="ORF">HOLleu_16064</name>
</gene>
<dbReference type="PROSITE" id="PS00610">
    <property type="entry name" value="NA_NEUROTRAN_SYMP_1"/>
    <property type="match status" value="1"/>
</dbReference>
<dbReference type="InterPro" id="IPR037272">
    <property type="entry name" value="SNS_sf"/>
</dbReference>
<feature type="binding site" evidence="6">
    <location>
        <position position="57"/>
    </location>
    <ligand>
        <name>Na(+)</name>
        <dbReference type="ChEBI" id="CHEBI:29101"/>
        <label>1</label>
    </ligand>
</feature>
<keyword evidence="6" id="KW-0479">Metal-binding</keyword>
<feature type="binding site" evidence="6">
    <location>
        <position position="50"/>
    </location>
    <ligand>
        <name>Na(+)</name>
        <dbReference type="ChEBI" id="CHEBI:29101"/>
        <label>1</label>
    </ligand>
</feature>
<feature type="binding site" evidence="6">
    <location>
        <position position="363"/>
    </location>
    <ligand>
        <name>Na(+)</name>
        <dbReference type="ChEBI" id="CHEBI:29101"/>
        <label>1</label>
    </ligand>
</feature>
<evidence type="ECO:0000256" key="9">
    <source>
        <dbReference type="SAM" id="MobiDB-lite"/>
    </source>
</evidence>
<keyword evidence="12" id="KW-1185">Reference proteome</keyword>
<comment type="subcellular location">
    <subcellularLocation>
        <location evidence="1">Membrane</location>
        <topology evidence="1">Multi-pass membrane protein</topology>
    </subcellularLocation>
</comment>
<dbReference type="GO" id="GO:0005886">
    <property type="term" value="C:plasma membrane"/>
    <property type="evidence" value="ECO:0007669"/>
    <property type="project" value="TreeGrafter"/>
</dbReference>
<dbReference type="PROSITE" id="PS00754">
    <property type="entry name" value="NA_NEUROTRAN_SYMP_2"/>
    <property type="match status" value="1"/>
</dbReference>
<feature type="binding site" evidence="6">
    <location>
        <position position="53"/>
    </location>
    <ligand>
        <name>Na(+)</name>
        <dbReference type="ChEBI" id="CHEBI:29101"/>
        <label>1</label>
    </ligand>
</feature>
<dbReference type="Proteomes" id="UP001152320">
    <property type="component" value="Chromosome 7"/>
</dbReference>
<feature type="transmembrane region" description="Helical" evidence="10">
    <location>
        <begin position="275"/>
        <end position="297"/>
    </location>
</feature>
<feature type="binding site" evidence="6">
    <location>
        <position position="52"/>
    </location>
    <ligand>
        <name>Na(+)</name>
        <dbReference type="ChEBI" id="CHEBI:29101"/>
        <label>1</label>
    </ligand>
</feature>
<evidence type="ECO:0000313" key="11">
    <source>
        <dbReference type="EMBL" id="KAJ8038601.1"/>
    </source>
</evidence>
<dbReference type="PANTHER" id="PTHR11616:SF240">
    <property type="entry name" value="BLOATED TUBULES, ISOFORM B-RELATED"/>
    <property type="match status" value="1"/>
</dbReference>
<feature type="transmembrane region" description="Helical" evidence="10">
    <location>
        <begin position="116"/>
        <end position="143"/>
    </location>
</feature>
<feature type="transmembrane region" description="Helical" evidence="10">
    <location>
        <begin position="574"/>
        <end position="596"/>
    </location>
</feature>
<evidence type="ECO:0000313" key="12">
    <source>
        <dbReference type="Proteomes" id="UP001152320"/>
    </source>
</evidence>